<proteinExistence type="predicted"/>
<keyword evidence="4" id="KW-1185">Reference proteome</keyword>
<feature type="compositionally biased region" description="Basic and acidic residues" evidence="1">
    <location>
        <begin position="555"/>
        <end position="568"/>
    </location>
</feature>
<dbReference type="InterPro" id="IPR000719">
    <property type="entry name" value="Prot_kinase_dom"/>
</dbReference>
<reference evidence="3" key="1">
    <citation type="journal article" date="2021" name="New Phytol.">
        <title>Evolutionary innovations through gain and loss of genes in the ectomycorrhizal Boletales.</title>
        <authorList>
            <person name="Wu G."/>
            <person name="Miyauchi S."/>
            <person name="Morin E."/>
            <person name="Kuo A."/>
            <person name="Drula E."/>
            <person name="Varga T."/>
            <person name="Kohler A."/>
            <person name="Feng B."/>
            <person name="Cao Y."/>
            <person name="Lipzen A."/>
            <person name="Daum C."/>
            <person name="Hundley H."/>
            <person name="Pangilinan J."/>
            <person name="Johnson J."/>
            <person name="Barry K."/>
            <person name="LaButti K."/>
            <person name="Ng V."/>
            <person name="Ahrendt S."/>
            <person name="Min B."/>
            <person name="Choi I.G."/>
            <person name="Park H."/>
            <person name="Plett J.M."/>
            <person name="Magnuson J."/>
            <person name="Spatafora J.W."/>
            <person name="Nagy L.G."/>
            <person name="Henrissat B."/>
            <person name="Grigoriev I.V."/>
            <person name="Yang Z.L."/>
            <person name="Xu J."/>
            <person name="Martin F.M."/>
        </authorList>
    </citation>
    <scope>NUCLEOTIDE SEQUENCE</scope>
    <source>
        <strain evidence="3">KKN 215</strain>
    </source>
</reference>
<evidence type="ECO:0000313" key="4">
    <source>
        <dbReference type="Proteomes" id="UP000813824"/>
    </source>
</evidence>
<dbReference type="EMBL" id="JAEVFJ010000013">
    <property type="protein sequence ID" value="KAH8101137.1"/>
    <property type="molecule type" value="Genomic_DNA"/>
</dbReference>
<dbReference type="AlphaFoldDB" id="A0A8K0UQ97"/>
<feature type="region of interest" description="Disordered" evidence="1">
    <location>
        <begin position="406"/>
        <end position="489"/>
    </location>
</feature>
<sequence>MSTDIVTMNDHQRTEILSRIDLAIPSDPHVPTDASQIPAQYAQDALNLLWDLLDPSRKAITVTGVRSQRPLRHESLRKLALKLTVHHNILPTSFYLKGVKLVETESRGAGSIADLYLGKWEDLDVALKRLRVDNNPANTHTRQRDFCRESLLWRGLNHEHILPFLGVSKDAFQRSVSMVLPWMTNGNVRQYMSLLRQDGKLNEDNFILVVNRWLYEISLGLAYLHGEGIVHGDLHGSNVLIDDDGHVRLTDFGLGLLSDATRGNYGSKSVGAPYQYHAPEQIEPADFDMELEGVVTTATDVYAFACVCIELYTEKTPFENQSLVKVQKEVVRGGRPPRPVTRDGKLMDDNMWSLTEHCWTQQPSDRPSASEVAKSLADIVVDYEPAPPAGPLPGFTRFSQSALLKVTEHEEPHSSPSHKPDTDISTPPTISSAPYSPAAQVPPLPAQSRRLSSGDLAESVHVKDLTSSEGPSSQTSLKGPNLPGHVPSGRAHAVSVATRYEGLPQEVINSQPKVVMLPSNRTSASNSRASTGSKQHTMSSQGGRGSGLGSIPEKPNGRGSRDEDDSRRGCCGIFCC</sequence>
<comment type="caution">
    <text evidence="3">The sequence shown here is derived from an EMBL/GenBank/DDBJ whole genome shotgun (WGS) entry which is preliminary data.</text>
</comment>
<keyword evidence="3" id="KW-0808">Transferase</keyword>
<dbReference type="InterPro" id="IPR051681">
    <property type="entry name" value="Ser/Thr_Kinases-Pseudokinases"/>
</dbReference>
<evidence type="ECO:0000313" key="3">
    <source>
        <dbReference type="EMBL" id="KAH8101137.1"/>
    </source>
</evidence>
<dbReference type="OrthoDB" id="346907at2759"/>
<gene>
    <name evidence="3" type="ORF">BXZ70DRAFT_111029</name>
</gene>
<evidence type="ECO:0000259" key="2">
    <source>
        <dbReference type="PROSITE" id="PS50011"/>
    </source>
</evidence>
<dbReference type="PANTHER" id="PTHR44329">
    <property type="entry name" value="SERINE/THREONINE-PROTEIN KINASE TNNI3K-RELATED"/>
    <property type="match status" value="1"/>
</dbReference>
<feature type="compositionally biased region" description="Polar residues" evidence="1">
    <location>
        <begin position="467"/>
        <end position="478"/>
    </location>
</feature>
<feature type="region of interest" description="Disordered" evidence="1">
    <location>
        <begin position="519"/>
        <end position="568"/>
    </location>
</feature>
<evidence type="ECO:0000256" key="1">
    <source>
        <dbReference type="SAM" id="MobiDB-lite"/>
    </source>
</evidence>
<name>A0A8K0UQ97_9AGAR</name>
<dbReference type="InterPro" id="IPR001245">
    <property type="entry name" value="Ser-Thr/Tyr_kinase_cat_dom"/>
</dbReference>
<dbReference type="Proteomes" id="UP000813824">
    <property type="component" value="Unassembled WGS sequence"/>
</dbReference>
<feature type="domain" description="Protein kinase" evidence="2">
    <location>
        <begin position="101"/>
        <end position="381"/>
    </location>
</feature>
<protein>
    <submittedName>
        <fullName evidence="3">Kinase-like domain-containing protein</fullName>
    </submittedName>
</protein>
<dbReference type="Gene3D" id="1.10.510.10">
    <property type="entry name" value="Transferase(Phosphotransferase) domain 1"/>
    <property type="match status" value="1"/>
</dbReference>
<keyword evidence="3" id="KW-0418">Kinase</keyword>
<dbReference type="GO" id="GO:0004674">
    <property type="term" value="F:protein serine/threonine kinase activity"/>
    <property type="evidence" value="ECO:0007669"/>
    <property type="project" value="TreeGrafter"/>
</dbReference>
<dbReference type="SUPFAM" id="SSF56112">
    <property type="entry name" value="Protein kinase-like (PK-like)"/>
    <property type="match status" value="1"/>
</dbReference>
<dbReference type="PROSITE" id="PS50011">
    <property type="entry name" value="PROTEIN_KINASE_DOM"/>
    <property type="match status" value="1"/>
</dbReference>
<accession>A0A8K0UQ97</accession>
<dbReference type="GO" id="GO:0005524">
    <property type="term" value="F:ATP binding"/>
    <property type="evidence" value="ECO:0007669"/>
    <property type="project" value="InterPro"/>
</dbReference>
<feature type="compositionally biased region" description="Low complexity" evidence="1">
    <location>
        <begin position="519"/>
        <end position="531"/>
    </location>
</feature>
<feature type="compositionally biased region" description="Basic and acidic residues" evidence="1">
    <location>
        <begin position="406"/>
        <end position="422"/>
    </location>
</feature>
<dbReference type="InterPro" id="IPR011009">
    <property type="entry name" value="Kinase-like_dom_sf"/>
</dbReference>
<dbReference type="Pfam" id="PF07714">
    <property type="entry name" value="PK_Tyr_Ser-Thr"/>
    <property type="match status" value="1"/>
</dbReference>
<feature type="compositionally biased region" description="Polar residues" evidence="1">
    <location>
        <begin position="423"/>
        <end position="434"/>
    </location>
</feature>
<organism evidence="3 4">
    <name type="scientific">Cristinia sonorae</name>
    <dbReference type="NCBI Taxonomy" id="1940300"/>
    <lineage>
        <taxon>Eukaryota</taxon>
        <taxon>Fungi</taxon>
        <taxon>Dikarya</taxon>
        <taxon>Basidiomycota</taxon>
        <taxon>Agaricomycotina</taxon>
        <taxon>Agaricomycetes</taxon>
        <taxon>Agaricomycetidae</taxon>
        <taxon>Agaricales</taxon>
        <taxon>Pleurotineae</taxon>
        <taxon>Stephanosporaceae</taxon>
        <taxon>Cristinia</taxon>
    </lineage>
</organism>